<comment type="caution">
    <text evidence="2">The sequence shown here is derived from an EMBL/GenBank/DDBJ whole genome shotgun (WGS) entry which is preliminary data.</text>
</comment>
<keyword evidence="3" id="KW-1185">Reference proteome</keyword>
<sequence>MKRKQDGNKKATTAATTAKKTKDDGRKKEESVQSDIRTFFFRSAPALENRPDGYETGDSDFEESSLTRVRRSTVSENPLRANRLRSRIFVFRDFGSRYESQNKNTVNLYNNALIHIAESQDRHQIPSATIPGHVEPSPRILPPSNDHVAAPQVAMDIAKVEEETYRGVNLKPDLKPKILFDSEISPKECSYIIDNDGTLIITCATFEKYSRKASDVAAPQKAGTKCPGFIFTLND</sequence>
<reference evidence="2" key="1">
    <citation type="submission" date="2020-05" db="EMBL/GenBank/DDBJ databases">
        <title>Phylogenomic resolution of chytrid fungi.</title>
        <authorList>
            <person name="Stajich J.E."/>
            <person name="Amses K."/>
            <person name="Simmons R."/>
            <person name="Seto K."/>
            <person name="Myers J."/>
            <person name="Bonds A."/>
            <person name="Quandt C.A."/>
            <person name="Barry K."/>
            <person name="Liu P."/>
            <person name="Grigoriev I."/>
            <person name="Longcore J.E."/>
            <person name="James T.Y."/>
        </authorList>
    </citation>
    <scope>NUCLEOTIDE SEQUENCE</scope>
    <source>
        <strain evidence="2">JEL0513</strain>
    </source>
</reference>
<feature type="region of interest" description="Disordered" evidence="1">
    <location>
        <begin position="1"/>
        <end position="34"/>
    </location>
</feature>
<feature type="non-terminal residue" evidence="2">
    <location>
        <position position="235"/>
    </location>
</feature>
<protein>
    <submittedName>
        <fullName evidence="2">Uncharacterized protein</fullName>
    </submittedName>
</protein>
<evidence type="ECO:0000313" key="3">
    <source>
        <dbReference type="Proteomes" id="UP001211907"/>
    </source>
</evidence>
<dbReference type="AlphaFoldDB" id="A0AAD5X5T2"/>
<gene>
    <name evidence="2" type="ORF">HK100_010043</name>
</gene>
<accession>A0AAD5X5T2</accession>
<dbReference type="EMBL" id="JADGJH010005379">
    <property type="protein sequence ID" value="KAJ3080813.1"/>
    <property type="molecule type" value="Genomic_DNA"/>
</dbReference>
<evidence type="ECO:0000256" key="1">
    <source>
        <dbReference type="SAM" id="MobiDB-lite"/>
    </source>
</evidence>
<evidence type="ECO:0000313" key="2">
    <source>
        <dbReference type="EMBL" id="KAJ3080813.1"/>
    </source>
</evidence>
<proteinExistence type="predicted"/>
<feature type="compositionally biased region" description="Basic and acidic residues" evidence="1">
    <location>
        <begin position="20"/>
        <end position="31"/>
    </location>
</feature>
<dbReference type="Proteomes" id="UP001211907">
    <property type="component" value="Unassembled WGS sequence"/>
</dbReference>
<name>A0AAD5X5T2_9FUNG</name>
<organism evidence="2 3">
    <name type="scientific">Physocladia obscura</name>
    <dbReference type="NCBI Taxonomy" id="109957"/>
    <lineage>
        <taxon>Eukaryota</taxon>
        <taxon>Fungi</taxon>
        <taxon>Fungi incertae sedis</taxon>
        <taxon>Chytridiomycota</taxon>
        <taxon>Chytridiomycota incertae sedis</taxon>
        <taxon>Chytridiomycetes</taxon>
        <taxon>Chytridiales</taxon>
        <taxon>Chytriomycetaceae</taxon>
        <taxon>Physocladia</taxon>
    </lineage>
</organism>